<evidence type="ECO:0000313" key="3">
    <source>
        <dbReference type="Proteomes" id="UP000825935"/>
    </source>
</evidence>
<comment type="caution">
    <text evidence="2">The sequence shown here is derived from an EMBL/GenBank/DDBJ whole genome shotgun (WGS) entry which is preliminary data.</text>
</comment>
<evidence type="ECO:0000256" key="1">
    <source>
        <dbReference type="SAM" id="MobiDB-lite"/>
    </source>
</evidence>
<gene>
    <name evidence="2" type="ORF">KP509_01G058400</name>
</gene>
<feature type="compositionally biased region" description="Polar residues" evidence="1">
    <location>
        <begin position="62"/>
        <end position="73"/>
    </location>
</feature>
<reference evidence="2" key="1">
    <citation type="submission" date="2021-08" db="EMBL/GenBank/DDBJ databases">
        <title>WGS assembly of Ceratopteris richardii.</title>
        <authorList>
            <person name="Marchant D.B."/>
            <person name="Chen G."/>
            <person name="Jenkins J."/>
            <person name="Shu S."/>
            <person name="Leebens-Mack J."/>
            <person name="Grimwood J."/>
            <person name="Schmutz J."/>
            <person name="Soltis P."/>
            <person name="Soltis D."/>
            <person name="Chen Z.-H."/>
        </authorList>
    </citation>
    <scope>NUCLEOTIDE SEQUENCE</scope>
    <source>
        <strain evidence="2">Whitten #5841</strain>
        <tissue evidence="2">Leaf</tissue>
    </source>
</reference>
<proteinExistence type="predicted"/>
<feature type="region of interest" description="Disordered" evidence="1">
    <location>
        <begin position="361"/>
        <end position="392"/>
    </location>
</feature>
<keyword evidence="3" id="KW-1185">Reference proteome</keyword>
<dbReference type="EMBL" id="CM035406">
    <property type="protein sequence ID" value="KAH7446478.1"/>
    <property type="molecule type" value="Genomic_DNA"/>
</dbReference>
<feature type="region of interest" description="Disordered" evidence="1">
    <location>
        <begin position="56"/>
        <end position="263"/>
    </location>
</feature>
<protein>
    <submittedName>
        <fullName evidence="2">Uncharacterized protein</fullName>
    </submittedName>
</protein>
<sequence>MASKAVATPKKGAMASKVVITPDQMDHPATASLLAAKPTVTPKQINNPFMAGPLASKAAVTPKQTGNPSTAAPTASKAVVTPEQVDVPSMVGSMSSNVAVTPKPIDDSSTAGPVASKSLACKNETQPPGNAVTGPTLQDAPTSKAEALHPRVDSLKGAAPSSSRKKKGKRSNSANTSPSTKDNEQKDSNVQEFHAVQNHQNDSRKSSGPTCEVQTIGSSTIQEPVDRGDAGAPTASVHENGHAFRSSSESEKQESHSSNLHGIIVSEEVVQKIPDAEAYVEDTKQHCIEEVAQKLPGAEAYVEKTKNCILQAPETDKDRVAGEEAQKSPDTEAYVQQTIVDCTNLNSEIQKDPVVQSDITLGNGKFANEPKQSDSGMAQIKDGSTVQKPGIEKDPVAHTDICLDNVKLVHEPRQSHSDMEKTNNRCTFQKPEIEEDLTAHTGIVVDNPKLIYEPRQSQSNMQTVEIEKDLPFKNFNEKSPNETGKFTHGFEEADADCEHVNNTEKEVQKTSIGEAYPLQTGIVRDNAEPAGGPNHTVKDSQDIDIAEEEEPRKSSDGGIYVIPLDFGPNYERRHLDLYRDVDDNMSGGQGLIKSVIGSVKTAVLGLTRSRSRRGNEVQSGVIRE</sequence>
<evidence type="ECO:0000313" key="2">
    <source>
        <dbReference type="EMBL" id="KAH7446478.1"/>
    </source>
</evidence>
<dbReference type="Proteomes" id="UP000825935">
    <property type="component" value="Chromosome 1"/>
</dbReference>
<organism evidence="2 3">
    <name type="scientific">Ceratopteris richardii</name>
    <name type="common">Triangle waterfern</name>
    <dbReference type="NCBI Taxonomy" id="49495"/>
    <lineage>
        <taxon>Eukaryota</taxon>
        <taxon>Viridiplantae</taxon>
        <taxon>Streptophyta</taxon>
        <taxon>Embryophyta</taxon>
        <taxon>Tracheophyta</taxon>
        <taxon>Polypodiopsida</taxon>
        <taxon>Polypodiidae</taxon>
        <taxon>Polypodiales</taxon>
        <taxon>Pteridineae</taxon>
        <taxon>Pteridaceae</taxon>
        <taxon>Parkerioideae</taxon>
        <taxon>Ceratopteris</taxon>
    </lineage>
</organism>
<feature type="compositionally biased region" description="Polar residues" evidence="1">
    <location>
        <begin position="123"/>
        <end position="141"/>
    </location>
</feature>
<name>A0A8T2VHA7_CERRI</name>
<accession>A0A8T2VHA7</accession>
<feature type="compositionally biased region" description="Polar residues" evidence="1">
    <location>
        <begin position="206"/>
        <end position="222"/>
    </location>
</feature>
<dbReference type="AlphaFoldDB" id="A0A8T2VHA7"/>